<dbReference type="InterPro" id="IPR043502">
    <property type="entry name" value="DNA/RNA_pol_sf"/>
</dbReference>
<sequence>MTLQPESIDWAIDFVQAHSDGDLFPKILEVAAIADDKRKFVSQIAGTTLGEFAPGSCRRFIVPKDEMSYRQATQLDPQDSIILSALVYQYGLQIESQRLPATRVFSYRFGPTLPDGLYSGKPAWNDFWKAAAAHAQHSTHILYCDIADFYNQVYHHTVENQLIAAALPNQAIKWIVALLGSTTAGVSRGVPVGPHAIHLIAESTLIPIDNSLQGAGLKFIRYADDILVFCRSDRKAKSALATVASVLDKQQRLTLQRYKTKIYDPAEFRNLCGQMIEDRPINADEEALVDLIKKYSGGDPYKIISYAQVSQADWAAISPDSIRRVIEEYINTQAVDYVRLRWFYRRLAQIGHPGAIEVSLEYIERLGPCFANICFYLASVQSVPIREWKRIGSALLRLLRMPEVEANEYFRLLILSLFTRNSDLNHFTRLRNLFQQADPFIRREVILAAKINGALDWIRELKEDYPSMDPWQQRAMLFALSGLGKDEKSHFIRRQSVLRPFDKVLAKWAKSI</sequence>
<keyword evidence="3" id="KW-0808">Transferase</keyword>
<dbReference type="Pfam" id="PF00078">
    <property type="entry name" value="RVT_1"/>
    <property type="match status" value="1"/>
</dbReference>
<evidence type="ECO:0000313" key="3">
    <source>
        <dbReference type="EMBL" id="MDI6447521.1"/>
    </source>
</evidence>
<keyword evidence="4" id="KW-1185">Reference proteome</keyword>
<dbReference type="EMBL" id="JASCXX010000001">
    <property type="protein sequence ID" value="MDI6447521.1"/>
    <property type="molecule type" value="Genomic_DNA"/>
</dbReference>
<organism evidence="3 4">
    <name type="scientific">Anaerobaca lacustris</name>
    <dbReference type="NCBI Taxonomy" id="3044600"/>
    <lineage>
        <taxon>Bacteria</taxon>
        <taxon>Pseudomonadati</taxon>
        <taxon>Planctomycetota</taxon>
        <taxon>Phycisphaerae</taxon>
        <taxon>Sedimentisphaerales</taxon>
        <taxon>Anaerobacaceae</taxon>
        <taxon>Anaerobaca</taxon>
    </lineage>
</organism>
<protein>
    <submittedName>
        <fullName evidence="3">RNA-directed DNA polymerase</fullName>
    </submittedName>
</protein>
<dbReference type="SUPFAM" id="SSF56672">
    <property type="entry name" value="DNA/RNA polymerases"/>
    <property type="match status" value="1"/>
</dbReference>
<evidence type="ECO:0000313" key="4">
    <source>
        <dbReference type="Proteomes" id="UP001431776"/>
    </source>
</evidence>
<keyword evidence="3" id="KW-0548">Nucleotidyltransferase</keyword>
<reference evidence="3" key="1">
    <citation type="submission" date="2023-05" db="EMBL/GenBank/DDBJ databases">
        <title>Anaerotaeda fermentans gen. nov., sp. nov., a novel anaerobic planctomycete of the new family within the order Sedimentisphaerales isolated from Taman Peninsula, Russia.</title>
        <authorList>
            <person name="Khomyakova M.A."/>
            <person name="Merkel A.Y."/>
            <person name="Slobodkin A.I."/>
        </authorList>
    </citation>
    <scope>NUCLEOTIDE SEQUENCE</scope>
    <source>
        <strain evidence="3">M17dextr</strain>
    </source>
</reference>
<dbReference type="PROSITE" id="PS50878">
    <property type="entry name" value="RT_POL"/>
    <property type="match status" value="1"/>
</dbReference>
<keyword evidence="3" id="KW-0695">RNA-directed DNA polymerase</keyword>
<evidence type="ECO:0000256" key="1">
    <source>
        <dbReference type="ARBA" id="ARBA00034120"/>
    </source>
</evidence>
<comment type="similarity">
    <text evidence="1">Belongs to the bacterial reverse transcriptase family.</text>
</comment>
<evidence type="ECO:0000259" key="2">
    <source>
        <dbReference type="PROSITE" id="PS50878"/>
    </source>
</evidence>
<feature type="domain" description="Reverse transcriptase" evidence="2">
    <location>
        <begin position="43"/>
        <end position="276"/>
    </location>
</feature>
<dbReference type="CDD" id="cd01646">
    <property type="entry name" value="RT_Bac_retron_I"/>
    <property type="match status" value="1"/>
</dbReference>
<dbReference type="GO" id="GO:0003964">
    <property type="term" value="F:RNA-directed DNA polymerase activity"/>
    <property type="evidence" value="ECO:0007669"/>
    <property type="project" value="UniProtKB-KW"/>
</dbReference>
<dbReference type="RefSeq" id="WP_349242932.1">
    <property type="nucleotide sequence ID" value="NZ_JASCXX010000001.1"/>
</dbReference>
<dbReference type="PANTHER" id="PTHR34047:SF8">
    <property type="entry name" value="PROTEIN YKFC"/>
    <property type="match status" value="1"/>
</dbReference>
<comment type="caution">
    <text evidence="3">The sequence shown here is derived from an EMBL/GenBank/DDBJ whole genome shotgun (WGS) entry which is preliminary data.</text>
</comment>
<accession>A0AAW6TUF8</accession>
<dbReference type="Proteomes" id="UP001431776">
    <property type="component" value="Unassembled WGS sequence"/>
</dbReference>
<dbReference type="PANTHER" id="PTHR34047">
    <property type="entry name" value="NUCLEAR INTRON MATURASE 1, MITOCHONDRIAL-RELATED"/>
    <property type="match status" value="1"/>
</dbReference>
<proteinExistence type="inferred from homology"/>
<dbReference type="AlphaFoldDB" id="A0AAW6TUF8"/>
<name>A0AAW6TUF8_9BACT</name>
<dbReference type="InterPro" id="IPR051083">
    <property type="entry name" value="GrpII_Intron_Splice-Mob/Def"/>
</dbReference>
<gene>
    <name evidence="3" type="ORF">QJ522_00575</name>
</gene>
<dbReference type="InterPro" id="IPR000477">
    <property type="entry name" value="RT_dom"/>
</dbReference>